<proteinExistence type="predicted"/>
<gene>
    <name evidence="1" type="ORF">KIN20_012735</name>
</gene>
<dbReference type="AlphaFoldDB" id="A0AAD5MEK3"/>
<evidence type="ECO:0000313" key="2">
    <source>
        <dbReference type="Proteomes" id="UP001196413"/>
    </source>
</evidence>
<dbReference type="EMBL" id="JAHQIW010002462">
    <property type="protein sequence ID" value="KAJ1355358.1"/>
    <property type="molecule type" value="Genomic_DNA"/>
</dbReference>
<sequence>MHMSCVSGNWCRHLDTAVMPSCAIQVKEVGTAVSYLLDGTDALTDYLTLHSRFTAFRRS</sequence>
<organism evidence="1 2">
    <name type="scientific">Parelaphostrongylus tenuis</name>
    <name type="common">Meningeal worm</name>
    <dbReference type="NCBI Taxonomy" id="148309"/>
    <lineage>
        <taxon>Eukaryota</taxon>
        <taxon>Metazoa</taxon>
        <taxon>Ecdysozoa</taxon>
        <taxon>Nematoda</taxon>
        <taxon>Chromadorea</taxon>
        <taxon>Rhabditida</taxon>
        <taxon>Rhabditina</taxon>
        <taxon>Rhabditomorpha</taxon>
        <taxon>Strongyloidea</taxon>
        <taxon>Metastrongylidae</taxon>
        <taxon>Parelaphostrongylus</taxon>
    </lineage>
</organism>
<accession>A0AAD5MEK3</accession>
<comment type="caution">
    <text evidence="1">The sequence shown here is derived from an EMBL/GenBank/DDBJ whole genome shotgun (WGS) entry which is preliminary data.</text>
</comment>
<keyword evidence="2" id="KW-1185">Reference proteome</keyword>
<dbReference type="Proteomes" id="UP001196413">
    <property type="component" value="Unassembled WGS sequence"/>
</dbReference>
<protein>
    <submittedName>
        <fullName evidence="1">Uncharacterized protein</fullName>
    </submittedName>
</protein>
<reference evidence="1" key="1">
    <citation type="submission" date="2021-06" db="EMBL/GenBank/DDBJ databases">
        <title>Parelaphostrongylus tenuis whole genome reference sequence.</title>
        <authorList>
            <person name="Garwood T.J."/>
            <person name="Larsen P.A."/>
            <person name="Fountain-Jones N.M."/>
            <person name="Garbe J.R."/>
            <person name="Macchietto M.G."/>
            <person name="Kania S.A."/>
            <person name="Gerhold R.W."/>
            <person name="Richards J.E."/>
            <person name="Wolf T.M."/>
        </authorList>
    </citation>
    <scope>NUCLEOTIDE SEQUENCE</scope>
    <source>
        <strain evidence="1">MNPRO001-30</strain>
        <tissue evidence="1">Meninges</tissue>
    </source>
</reference>
<evidence type="ECO:0000313" key="1">
    <source>
        <dbReference type="EMBL" id="KAJ1355358.1"/>
    </source>
</evidence>
<name>A0AAD5MEK3_PARTN</name>